<dbReference type="InterPro" id="IPR006076">
    <property type="entry name" value="FAD-dep_OxRdtase"/>
</dbReference>
<accession>A0A433WMK2</accession>
<evidence type="ECO:0000313" key="3">
    <source>
        <dbReference type="Proteomes" id="UP000281028"/>
    </source>
</evidence>
<dbReference type="GO" id="GO:0016491">
    <property type="term" value="F:oxidoreductase activity"/>
    <property type="evidence" value="ECO:0007669"/>
    <property type="project" value="UniProtKB-KW"/>
</dbReference>
<dbReference type="PANTHER" id="PTHR13847">
    <property type="entry name" value="SARCOSINE DEHYDROGENASE-RELATED"/>
    <property type="match status" value="1"/>
</dbReference>
<dbReference type="GO" id="GO:0005737">
    <property type="term" value="C:cytoplasm"/>
    <property type="evidence" value="ECO:0007669"/>
    <property type="project" value="TreeGrafter"/>
</dbReference>
<keyword evidence="3" id="KW-1185">Reference proteome</keyword>
<dbReference type="SUPFAM" id="SSF54373">
    <property type="entry name" value="FAD-linked reductases, C-terminal domain"/>
    <property type="match status" value="1"/>
</dbReference>
<comment type="caution">
    <text evidence="2">The sequence shown here is derived from an EMBL/GenBank/DDBJ whole genome shotgun (WGS) entry which is preliminary data.</text>
</comment>
<dbReference type="Gene3D" id="3.30.9.10">
    <property type="entry name" value="D-Amino Acid Oxidase, subunit A, domain 2"/>
    <property type="match status" value="1"/>
</dbReference>
<dbReference type="SUPFAM" id="SSF51905">
    <property type="entry name" value="FAD/NAD(P)-binding domain"/>
    <property type="match status" value="1"/>
</dbReference>
<evidence type="ECO:0000313" key="2">
    <source>
        <dbReference type="EMBL" id="NSL86341.1"/>
    </source>
</evidence>
<dbReference type="PANTHER" id="PTHR13847:SF289">
    <property type="entry name" value="GLYCINE OXIDASE"/>
    <property type="match status" value="1"/>
</dbReference>
<dbReference type="EMBL" id="RIAR02000001">
    <property type="protein sequence ID" value="NSL86341.1"/>
    <property type="molecule type" value="Genomic_DNA"/>
</dbReference>
<proteinExistence type="predicted"/>
<evidence type="ECO:0000256" key="1">
    <source>
        <dbReference type="ARBA" id="ARBA00023002"/>
    </source>
</evidence>
<dbReference type="OrthoDB" id="9794226at2"/>
<gene>
    <name evidence="2" type="ORF">ECE50_005850</name>
</gene>
<dbReference type="Proteomes" id="UP000281028">
    <property type="component" value="Unassembled WGS sequence"/>
</dbReference>
<dbReference type="InterPro" id="IPR036188">
    <property type="entry name" value="FAD/NAD-bd_sf"/>
</dbReference>
<protein>
    <submittedName>
        <fullName evidence="2">FAD-binding oxidoreductase</fullName>
    </submittedName>
</protein>
<dbReference type="Pfam" id="PF01266">
    <property type="entry name" value="DAO"/>
    <property type="match status" value="1"/>
</dbReference>
<organism evidence="2 3">
    <name type="scientific">Chitinophaga solisilvae</name>
    <dbReference type="NCBI Taxonomy" id="1233460"/>
    <lineage>
        <taxon>Bacteria</taxon>
        <taxon>Pseudomonadati</taxon>
        <taxon>Bacteroidota</taxon>
        <taxon>Chitinophagia</taxon>
        <taxon>Chitinophagales</taxon>
        <taxon>Chitinophagaceae</taxon>
        <taxon>Chitinophaga</taxon>
    </lineage>
</organism>
<dbReference type="AlphaFoldDB" id="A0A433WMK2"/>
<reference evidence="2" key="1">
    <citation type="submission" date="2020-05" db="EMBL/GenBank/DDBJ databases">
        <title>Chitinophaga laudate sp. nov., isolated from a tropical peat swamp.</title>
        <authorList>
            <person name="Goh C.B.S."/>
            <person name="Lee M.S."/>
            <person name="Parimannan S."/>
            <person name="Pasbakhsh P."/>
            <person name="Yule C.M."/>
            <person name="Rajandas H."/>
            <person name="Loke S."/>
            <person name="Croft L."/>
            <person name="Tan J.B.L."/>
        </authorList>
    </citation>
    <scope>NUCLEOTIDE SEQUENCE</scope>
    <source>
        <strain evidence="2">Mgbs1</strain>
    </source>
</reference>
<sequence>MKCMIIGGGIIGLSAAWFLQQDGWDVTILERNDFSDSCSYGNAGYVCPSHFVPMATPGIVKLGLKWMLQPDSPFYIQPRLNADLIDWGWKFIRSANNRRVQAAYTPLRDIALLSQYWYEQWAQHPDLAFAYEKRGMLEMFKTSANEEHAYHAVQDAVKLGLDAALLDAKAVRALEPDTDIDIRGAIHYRCDAQLYPDKLMHSLQAWLKAKGVKMISNAEVTGFETTGGKITKVLTATQAYDTDMAVIATGSWSRGVAAKVGVKLPMVGGRGYSVTYEDSPYHLRHPAILTEGRVAVSPMDGNKIRFGGTMEITGLDAPPSYKRVKGILKTVKEFFPAFDIPMPAAEKIWYGYRPCSADGLPYIGKPGHLQNCIIATGHSMLGISLGAGTGKLVAELAKGGPTSMSTTPFNPERF</sequence>
<keyword evidence="1" id="KW-0560">Oxidoreductase</keyword>
<name>A0A433WMK2_9BACT</name>
<dbReference type="Gene3D" id="3.50.50.60">
    <property type="entry name" value="FAD/NAD(P)-binding domain"/>
    <property type="match status" value="2"/>
</dbReference>